<evidence type="ECO:0000256" key="4">
    <source>
        <dbReference type="ARBA" id="ARBA00022723"/>
    </source>
</evidence>
<dbReference type="Gene3D" id="1.10.220.160">
    <property type="match status" value="1"/>
</dbReference>
<dbReference type="InterPro" id="IPR011990">
    <property type="entry name" value="TPR-like_helical_dom_sf"/>
</dbReference>
<keyword evidence="6" id="KW-0862">Zinc</keyword>
<evidence type="ECO:0000256" key="1">
    <source>
        <dbReference type="ARBA" id="ARBA00022603"/>
    </source>
</evidence>
<dbReference type="SUPFAM" id="SSF82199">
    <property type="entry name" value="SET domain"/>
    <property type="match status" value="1"/>
</dbReference>
<keyword evidence="5" id="KW-0863">Zinc-finger</keyword>
<dbReference type="GO" id="GO:0008270">
    <property type="term" value="F:zinc ion binding"/>
    <property type="evidence" value="ECO:0007669"/>
    <property type="project" value="UniProtKB-KW"/>
</dbReference>
<dbReference type="InterPro" id="IPR001214">
    <property type="entry name" value="SET_dom"/>
</dbReference>
<evidence type="ECO:0000256" key="8">
    <source>
        <dbReference type="ARBA" id="ARBA00093635"/>
    </source>
</evidence>
<dbReference type="Gene3D" id="6.10.140.2220">
    <property type="match status" value="1"/>
</dbReference>
<dbReference type="EMBL" id="LR899662">
    <property type="protein sequence ID" value="CAD7241534.1"/>
    <property type="molecule type" value="Genomic_DNA"/>
</dbReference>
<comment type="function">
    <text evidence="7">Protein-lysine N-methyltransferase. Monomethylates PRMT5, modulating its transcriptional activity. May also act as a histone methyltransferase. Plays a critical role in cardiac development. Acts as a key epigenetic regulator of gene expression during cardiac development via its dual activities as a methyltransferase and negative regulator of HDAC1.</text>
</comment>
<dbReference type="InterPro" id="IPR052097">
    <property type="entry name" value="SET-MYND_domain_protein"/>
</dbReference>
<keyword evidence="2" id="KW-0808">Transferase</keyword>
<evidence type="ECO:0000256" key="6">
    <source>
        <dbReference type="ARBA" id="ARBA00022833"/>
    </source>
</evidence>
<dbReference type="SUPFAM" id="SSF144232">
    <property type="entry name" value="HIT/MYND zinc finger-like"/>
    <property type="match status" value="1"/>
</dbReference>
<dbReference type="InterPro" id="IPR046341">
    <property type="entry name" value="SET_dom_sf"/>
</dbReference>
<evidence type="ECO:0000256" key="7">
    <source>
        <dbReference type="ARBA" id="ARBA00093423"/>
    </source>
</evidence>
<dbReference type="PANTHER" id="PTHR46165:SF7">
    <property type="entry name" value="SET AND MYND DOMAIN-CONTAINING PROTEIN 4"/>
    <property type="match status" value="1"/>
</dbReference>
<dbReference type="GO" id="GO:0008757">
    <property type="term" value="F:S-adenosylmethionine-dependent methyltransferase activity"/>
    <property type="evidence" value="ECO:0007669"/>
    <property type="project" value="UniProtKB-ARBA"/>
</dbReference>
<dbReference type="SUPFAM" id="SSF48452">
    <property type="entry name" value="TPR-like"/>
    <property type="match status" value="1"/>
</dbReference>
<dbReference type="Gene3D" id="1.25.40.10">
    <property type="entry name" value="Tetratricopeptide repeat domain"/>
    <property type="match status" value="1"/>
</dbReference>
<dbReference type="Pfam" id="PF00856">
    <property type="entry name" value="SET"/>
    <property type="match status" value="1"/>
</dbReference>
<dbReference type="GO" id="GO:0032259">
    <property type="term" value="P:methylation"/>
    <property type="evidence" value="ECO:0007669"/>
    <property type="project" value="UniProtKB-KW"/>
</dbReference>
<evidence type="ECO:0000256" key="9">
    <source>
        <dbReference type="ARBA" id="ARBA00093680"/>
    </source>
</evidence>
<dbReference type="GO" id="GO:0042826">
    <property type="term" value="F:histone deacetylase binding"/>
    <property type="evidence" value="ECO:0007669"/>
    <property type="project" value="TreeGrafter"/>
</dbReference>
<dbReference type="EMBL" id="CAJPEV010000145">
    <property type="protein sequence ID" value="CAG0881350.1"/>
    <property type="molecule type" value="Genomic_DNA"/>
</dbReference>
<dbReference type="PROSITE" id="PS01360">
    <property type="entry name" value="ZF_MYND_1"/>
    <property type="match status" value="1"/>
</dbReference>
<protein>
    <recommendedName>
        <fullName evidence="8">Protein-lysine N-methyltransferase SMYD4</fullName>
    </recommendedName>
    <alternativeName>
        <fullName evidence="9">SET and MYND domain-containing protein 4</fullName>
    </alternativeName>
</protein>
<dbReference type="GO" id="GO:0005737">
    <property type="term" value="C:cytoplasm"/>
    <property type="evidence" value="ECO:0007669"/>
    <property type="project" value="TreeGrafter"/>
</dbReference>
<dbReference type="PANTHER" id="PTHR46165">
    <property type="entry name" value="SET AND MYND DOMAIN-CONTAINING PROTEIN 4"/>
    <property type="match status" value="1"/>
</dbReference>
<dbReference type="GO" id="GO:0005634">
    <property type="term" value="C:nucleus"/>
    <property type="evidence" value="ECO:0007669"/>
    <property type="project" value="TreeGrafter"/>
</dbReference>
<organism evidence="11">
    <name type="scientific">Darwinula stevensoni</name>
    <dbReference type="NCBI Taxonomy" id="69355"/>
    <lineage>
        <taxon>Eukaryota</taxon>
        <taxon>Metazoa</taxon>
        <taxon>Ecdysozoa</taxon>
        <taxon>Arthropoda</taxon>
        <taxon>Crustacea</taxon>
        <taxon>Oligostraca</taxon>
        <taxon>Ostracoda</taxon>
        <taxon>Podocopa</taxon>
        <taxon>Podocopida</taxon>
        <taxon>Darwinulocopina</taxon>
        <taxon>Darwinuloidea</taxon>
        <taxon>Darwinulidae</taxon>
        <taxon>Darwinula</taxon>
    </lineage>
</organism>
<evidence type="ECO:0000256" key="5">
    <source>
        <dbReference type="ARBA" id="ARBA00022771"/>
    </source>
</evidence>
<dbReference type="InterPro" id="IPR044421">
    <property type="entry name" value="SMYD4_SET"/>
</dbReference>
<dbReference type="InterPro" id="IPR019734">
    <property type="entry name" value="TPR_rpt"/>
</dbReference>
<dbReference type="OrthoDB" id="1028014at2759"/>
<dbReference type="CDD" id="cd10536">
    <property type="entry name" value="SET_SMYD4"/>
    <property type="match status" value="1"/>
</dbReference>
<proteinExistence type="predicted"/>
<feature type="domain" description="MYND-type" evidence="10">
    <location>
        <begin position="300"/>
        <end position="339"/>
    </location>
</feature>
<dbReference type="AlphaFoldDB" id="A0A7R8ZYE3"/>
<keyword evidence="4" id="KW-0479">Metal-binding</keyword>
<evidence type="ECO:0000259" key="10">
    <source>
        <dbReference type="PROSITE" id="PS01360"/>
    </source>
</evidence>
<keyword evidence="3" id="KW-0949">S-adenosyl-L-methionine</keyword>
<evidence type="ECO:0000313" key="12">
    <source>
        <dbReference type="Proteomes" id="UP000677054"/>
    </source>
</evidence>
<gene>
    <name evidence="11" type="ORF">DSTB1V02_LOCUS1522</name>
</gene>
<keyword evidence="1" id="KW-0489">Methyltransferase</keyword>
<evidence type="ECO:0000313" key="11">
    <source>
        <dbReference type="EMBL" id="CAD7241534.1"/>
    </source>
</evidence>
<dbReference type="Proteomes" id="UP000677054">
    <property type="component" value="Unassembled WGS sequence"/>
</dbReference>
<reference evidence="11" key="1">
    <citation type="submission" date="2020-11" db="EMBL/GenBank/DDBJ databases">
        <authorList>
            <person name="Tran Van P."/>
        </authorList>
    </citation>
    <scope>NUCLEOTIDE SEQUENCE</scope>
</reference>
<evidence type="ECO:0000256" key="3">
    <source>
        <dbReference type="ARBA" id="ARBA00022691"/>
    </source>
</evidence>
<keyword evidence="12" id="KW-1185">Reference proteome</keyword>
<dbReference type="GO" id="GO:0008276">
    <property type="term" value="F:protein methyltransferase activity"/>
    <property type="evidence" value="ECO:0007669"/>
    <property type="project" value="UniProtKB-ARBA"/>
</dbReference>
<evidence type="ECO:0000256" key="2">
    <source>
        <dbReference type="ARBA" id="ARBA00022679"/>
    </source>
</evidence>
<sequence length="698" mass="79561">MEESKKPSQIDCLDFDKAYKNASLAQTVNGLQLCMKNGLFKDFYKEVCRSLSDTQMDEFGELNTDADRVKYVWRLVQDIKVEPSFKSKDLEEAEKWRLQGNKAYQGKDFAKALHLYSKSLIHAPPDSECYALSLGNRSAVLFQLERWTHCLSDIYHALQVNFPKRLHYKLQERCGSSYVKLGRKKKAIAAFKLALKALDDSDLEKNARNDWEKGIREKLIFCTSTRLQAAEGELKKLEVPDVSGKRHERYPSASQNLDFVLEPEQGRHAVAAKTIKIGEIILVEAPHASILSSDKREQFCQVCLRRFLAPVPCPTCCSAAFCSMKCRDAALSSFHKYECPIHDLLFDSGISDPWYLALRILTKAGLKYFTDDILPKIKGQRDKPDESALWSDPKTRVYDPRDYMSVYNLVSHATRRSIHDFFCKTVMSLFLLKCLQHSSFFSRHEEGERCNRAELSSDEVLVGTLLLRNLQVVQFNAHEVIEYNVKGEGQYEGEGFAVGTALYPTVCLFNHSCEPFLARYFVGDEIVLRSLKNVKVGEGVYDNYGPVFFEKGRTERQEMIWSSHWFNCECRPCVEHWPTFSEMDTSDVCLQCSKCHAVLMDKMNSGKIWVKCDKCGKKMKRLQVIDTLDETYKTIRRAQGLMALQKVDEALELFIGVMTTLQTCVAPPDCSLHACLQFIRQCMLGSGSVHVNGSLPSA</sequence>
<accession>A0A7R8ZYE3</accession>
<dbReference type="SMART" id="SM00028">
    <property type="entry name" value="TPR"/>
    <property type="match status" value="2"/>
</dbReference>
<dbReference type="GO" id="GO:0008170">
    <property type="term" value="F:N-methyltransferase activity"/>
    <property type="evidence" value="ECO:0007669"/>
    <property type="project" value="UniProtKB-ARBA"/>
</dbReference>
<name>A0A7R8ZYE3_9CRUS</name>
<dbReference type="Gene3D" id="2.170.270.10">
    <property type="entry name" value="SET domain"/>
    <property type="match status" value="1"/>
</dbReference>
<dbReference type="InterPro" id="IPR002893">
    <property type="entry name" value="Znf_MYND"/>
</dbReference>